<dbReference type="PANTHER" id="PTHR30012:SF0">
    <property type="entry name" value="TYPE II SECRETION SYSTEM PROTEIN F-RELATED"/>
    <property type="match status" value="1"/>
</dbReference>
<keyword evidence="6 8" id="KW-1133">Transmembrane helix</keyword>
<evidence type="ECO:0000256" key="6">
    <source>
        <dbReference type="ARBA" id="ARBA00022989"/>
    </source>
</evidence>
<evidence type="ECO:0000259" key="9">
    <source>
        <dbReference type="Pfam" id="PF00482"/>
    </source>
</evidence>
<dbReference type="InterPro" id="IPR042094">
    <property type="entry name" value="T2SS_GspF_sf"/>
</dbReference>
<feature type="transmembrane region" description="Helical" evidence="8">
    <location>
        <begin position="318"/>
        <end position="342"/>
    </location>
</feature>
<evidence type="ECO:0000313" key="10">
    <source>
        <dbReference type="EMBL" id="TRW24042.1"/>
    </source>
</evidence>
<dbReference type="Pfam" id="PF00482">
    <property type="entry name" value="T2SSF"/>
    <property type="match status" value="2"/>
</dbReference>
<keyword evidence="3" id="KW-1003">Cell membrane</keyword>
<comment type="caution">
    <text evidence="10">The sequence shown here is derived from an EMBL/GenBank/DDBJ whole genome shotgun (WGS) entry which is preliminary data.</text>
</comment>
<dbReference type="RefSeq" id="WP_144398597.1">
    <property type="nucleotide sequence ID" value="NZ_VJXW01000016.1"/>
</dbReference>
<dbReference type="PANTHER" id="PTHR30012">
    <property type="entry name" value="GENERAL SECRETION PATHWAY PROTEIN"/>
    <property type="match status" value="1"/>
</dbReference>
<dbReference type="EMBL" id="VJXW01000016">
    <property type="protein sequence ID" value="TRW24042.1"/>
    <property type="molecule type" value="Genomic_DNA"/>
</dbReference>
<dbReference type="InterPro" id="IPR003004">
    <property type="entry name" value="GspF/PilC"/>
</dbReference>
<evidence type="ECO:0000256" key="4">
    <source>
        <dbReference type="ARBA" id="ARBA00022519"/>
    </source>
</evidence>
<feature type="domain" description="Type II secretion system protein GspF" evidence="9">
    <location>
        <begin position="13"/>
        <end position="135"/>
    </location>
</feature>
<feature type="domain" description="Type II secretion system protein GspF" evidence="9">
    <location>
        <begin position="219"/>
        <end position="337"/>
    </location>
</feature>
<evidence type="ECO:0000256" key="7">
    <source>
        <dbReference type="ARBA" id="ARBA00023136"/>
    </source>
</evidence>
<dbReference type="OrthoDB" id="1936008at2"/>
<protein>
    <submittedName>
        <fullName evidence="10">Type II secretion system F family protein</fullName>
    </submittedName>
</protein>
<accession>A0A552V0T1</accession>
<proteinExistence type="inferred from homology"/>
<comment type="similarity">
    <text evidence="2">Belongs to the GSP F family.</text>
</comment>
<keyword evidence="5 8" id="KW-0812">Transmembrane</keyword>
<organism evidence="10 11">
    <name type="scientific">Criibacterium bergeronii</name>
    <dbReference type="NCBI Taxonomy" id="1871336"/>
    <lineage>
        <taxon>Bacteria</taxon>
        <taxon>Bacillati</taxon>
        <taxon>Bacillota</taxon>
        <taxon>Clostridia</taxon>
        <taxon>Peptostreptococcales</taxon>
        <taxon>Filifactoraceae</taxon>
        <taxon>Criibacterium</taxon>
    </lineage>
</organism>
<name>A0A552V0T1_9FIRM</name>
<evidence type="ECO:0000256" key="2">
    <source>
        <dbReference type="ARBA" id="ARBA00005745"/>
    </source>
</evidence>
<evidence type="ECO:0000313" key="11">
    <source>
        <dbReference type="Proteomes" id="UP000319424"/>
    </source>
</evidence>
<dbReference type="GO" id="GO:0005886">
    <property type="term" value="C:plasma membrane"/>
    <property type="evidence" value="ECO:0007669"/>
    <property type="project" value="UniProtKB-SubCell"/>
</dbReference>
<sequence length="345" mass="38436">MNSKLTNSELSLFCYQLSLIFKSGIPLMEAMDLFTEEMTTPVLKDISVQMDKDIKDGKSLYDALKDHKEFPLYMLGMVEIAQNTGNLEEELSRLSDYYQEQEQLNQKISNAVTYPIVLVILMTLVILYLIIQVVPMFHNILTSIGTDIPAGTQALLNFGLFLRNNGLVIIGLIALIIAGTFWYKSTKNGSLAFDKMKYTMPVIGEMNQKILAEKFSLGMSMLMSGGYSFDDALNMYINCVDSPFVKDRLSIARTAITNGSNVSEEIANLNIFPKLFSKMLSIGYKTGELESSFKKISQVYKTQVEKVMNKVTSSIEPALVIALSIIIGVILISVMSPLITIISTI</sequence>
<comment type="subcellular location">
    <subcellularLocation>
        <location evidence="1">Cell inner membrane</location>
        <topology evidence="1">Multi-pass membrane protein</topology>
    </subcellularLocation>
</comment>
<dbReference type="Proteomes" id="UP000319424">
    <property type="component" value="Unassembled WGS sequence"/>
</dbReference>
<dbReference type="FunFam" id="1.20.81.30:FF:000001">
    <property type="entry name" value="Type II secretion system protein F"/>
    <property type="match status" value="1"/>
</dbReference>
<keyword evidence="7 8" id="KW-0472">Membrane</keyword>
<gene>
    <name evidence="10" type="ORF">FL857_09365</name>
</gene>
<evidence type="ECO:0000256" key="1">
    <source>
        <dbReference type="ARBA" id="ARBA00004429"/>
    </source>
</evidence>
<dbReference type="PRINTS" id="PR00812">
    <property type="entry name" value="BCTERIALGSPF"/>
</dbReference>
<feature type="transmembrane region" description="Helical" evidence="8">
    <location>
        <begin position="166"/>
        <end position="183"/>
    </location>
</feature>
<keyword evidence="4" id="KW-0997">Cell inner membrane</keyword>
<dbReference type="AlphaFoldDB" id="A0A552V0T1"/>
<evidence type="ECO:0000256" key="3">
    <source>
        <dbReference type="ARBA" id="ARBA00022475"/>
    </source>
</evidence>
<feature type="transmembrane region" description="Helical" evidence="8">
    <location>
        <begin position="111"/>
        <end position="131"/>
    </location>
</feature>
<reference evidence="10 11" key="1">
    <citation type="submission" date="2019-07" db="EMBL/GenBank/DDBJ databases">
        <title>Criibacterium bergeronii gen. nov., sp. nov. isolated from human clinical samples.</title>
        <authorList>
            <person name="Maheux A.F."/>
            <person name="Boudreau D.K."/>
            <person name="Berube E."/>
            <person name="Brodeur S."/>
            <person name="Bernard K.A."/>
            <person name="Abed J.Y."/>
            <person name="Ducrey E."/>
            <person name="Guay E.F."/>
            <person name="Raymond F."/>
            <person name="Corbeil J."/>
            <person name="Domingo M.-C."/>
            <person name="Roy P.H."/>
            <person name="Boissinot M."/>
            <person name="Tocheva E.I."/>
            <person name="Omar R.F."/>
        </authorList>
    </citation>
    <scope>NUCLEOTIDE SEQUENCE [LARGE SCALE GENOMIC DNA]</scope>
    <source>
        <strain evidence="10 11">CCRI-24246</strain>
    </source>
</reference>
<evidence type="ECO:0000256" key="8">
    <source>
        <dbReference type="SAM" id="Phobius"/>
    </source>
</evidence>
<dbReference type="InterPro" id="IPR018076">
    <property type="entry name" value="T2SS_GspF_dom"/>
</dbReference>
<dbReference type="Gene3D" id="1.20.81.30">
    <property type="entry name" value="Type II secretion system (T2SS), domain F"/>
    <property type="match status" value="2"/>
</dbReference>
<evidence type="ECO:0000256" key="5">
    <source>
        <dbReference type="ARBA" id="ARBA00022692"/>
    </source>
</evidence>